<keyword evidence="1" id="KW-1185">Reference proteome</keyword>
<evidence type="ECO:0000313" key="1">
    <source>
        <dbReference type="Proteomes" id="UP000790787"/>
    </source>
</evidence>
<reference evidence="2" key="2">
    <citation type="submission" date="2025-08" db="UniProtKB">
        <authorList>
            <consortium name="RefSeq"/>
        </authorList>
    </citation>
    <scope>IDENTIFICATION</scope>
    <source>
        <tissue evidence="2">Leaf</tissue>
    </source>
</reference>
<dbReference type="RefSeq" id="XP_075101831.1">
    <property type="nucleotide sequence ID" value="XM_075245730.1"/>
</dbReference>
<proteinExistence type="predicted"/>
<gene>
    <name evidence="2" type="primary">LOC142177258</name>
</gene>
<protein>
    <submittedName>
        <fullName evidence="2">Uncharacterized protein LOC142177258</fullName>
    </submittedName>
</protein>
<sequence>MPEVEKEAVQVYLQTQDLWVLYTDSESNIFGSGLGLVLKIPTGKVIRQSIRCPDMINNEAEYEDVIAGLRLALKYGAKQLKIHCDSQLVVNHVTGTFQIKEQRLQKYQIKICKVLPEFDKCQLDQIPCGKNTEVDGLA</sequence>
<name>A0AC58TX86_TOBAC</name>
<accession>A0AC58TX86</accession>
<evidence type="ECO:0000313" key="2">
    <source>
        <dbReference type="RefSeq" id="XP_075101831.1"/>
    </source>
</evidence>
<organism evidence="1 2">
    <name type="scientific">Nicotiana tabacum</name>
    <name type="common">Common tobacco</name>
    <dbReference type="NCBI Taxonomy" id="4097"/>
    <lineage>
        <taxon>Eukaryota</taxon>
        <taxon>Viridiplantae</taxon>
        <taxon>Streptophyta</taxon>
        <taxon>Embryophyta</taxon>
        <taxon>Tracheophyta</taxon>
        <taxon>Spermatophyta</taxon>
        <taxon>Magnoliopsida</taxon>
        <taxon>eudicotyledons</taxon>
        <taxon>Gunneridae</taxon>
        <taxon>Pentapetalae</taxon>
        <taxon>asterids</taxon>
        <taxon>lamiids</taxon>
        <taxon>Solanales</taxon>
        <taxon>Solanaceae</taxon>
        <taxon>Nicotianoideae</taxon>
        <taxon>Nicotianeae</taxon>
        <taxon>Nicotiana</taxon>
    </lineage>
</organism>
<reference evidence="1" key="1">
    <citation type="journal article" date="2014" name="Nat. Commun.">
        <title>The tobacco genome sequence and its comparison with those of tomato and potato.</title>
        <authorList>
            <person name="Sierro N."/>
            <person name="Battey J.N."/>
            <person name="Ouadi S."/>
            <person name="Bakaher N."/>
            <person name="Bovet L."/>
            <person name="Willig A."/>
            <person name="Goepfert S."/>
            <person name="Peitsch M.C."/>
            <person name="Ivanov N.V."/>
        </authorList>
    </citation>
    <scope>NUCLEOTIDE SEQUENCE [LARGE SCALE GENOMIC DNA]</scope>
</reference>
<dbReference type="Proteomes" id="UP000790787">
    <property type="component" value="Chromosome 23"/>
</dbReference>